<dbReference type="Gene3D" id="3.30.420.10">
    <property type="entry name" value="Ribonuclease H-like superfamily/Ribonuclease H"/>
    <property type="match status" value="1"/>
</dbReference>
<dbReference type="Proteomes" id="UP000784294">
    <property type="component" value="Unassembled WGS sequence"/>
</dbReference>
<proteinExistence type="predicted"/>
<reference evidence="1" key="1">
    <citation type="submission" date="2018-11" db="EMBL/GenBank/DDBJ databases">
        <authorList>
            <consortium name="Pathogen Informatics"/>
        </authorList>
    </citation>
    <scope>NUCLEOTIDE SEQUENCE</scope>
</reference>
<dbReference type="EMBL" id="CAAALY010113742">
    <property type="protein sequence ID" value="VEL30612.1"/>
    <property type="molecule type" value="Genomic_DNA"/>
</dbReference>
<dbReference type="AlphaFoldDB" id="A0A3S5C285"/>
<dbReference type="OrthoDB" id="2414538at2759"/>
<dbReference type="PANTHER" id="PTHR10322:SF23">
    <property type="entry name" value="DNA POLYMERASE DELTA CATALYTIC SUBUNIT"/>
    <property type="match status" value="1"/>
</dbReference>
<dbReference type="GO" id="GO:0043625">
    <property type="term" value="C:delta DNA polymerase complex"/>
    <property type="evidence" value="ECO:0007669"/>
    <property type="project" value="TreeGrafter"/>
</dbReference>
<dbReference type="GO" id="GO:0006287">
    <property type="term" value="P:base-excision repair, gap-filling"/>
    <property type="evidence" value="ECO:0007669"/>
    <property type="project" value="TreeGrafter"/>
</dbReference>
<dbReference type="GO" id="GO:0008296">
    <property type="term" value="F:3'-5'-DNA exonuclease activity"/>
    <property type="evidence" value="ECO:0007669"/>
    <property type="project" value="TreeGrafter"/>
</dbReference>
<dbReference type="InterPro" id="IPR036397">
    <property type="entry name" value="RNaseH_sf"/>
</dbReference>
<dbReference type="GO" id="GO:0003676">
    <property type="term" value="F:nucleic acid binding"/>
    <property type="evidence" value="ECO:0007669"/>
    <property type="project" value="InterPro"/>
</dbReference>
<dbReference type="SUPFAM" id="SSF53098">
    <property type="entry name" value="Ribonuclease H-like"/>
    <property type="match status" value="1"/>
</dbReference>
<keyword evidence="2" id="KW-1185">Reference proteome</keyword>
<dbReference type="InterPro" id="IPR012337">
    <property type="entry name" value="RNaseH-like_sf"/>
</dbReference>
<dbReference type="GO" id="GO:0045004">
    <property type="term" value="P:DNA replication proofreading"/>
    <property type="evidence" value="ECO:0007669"/>
    <property type="project" value="TreeGrafter"/>
</dbReference>
<accession>A0A3S5C285</accession>
<organism evidence="1 2">
    <name type="scientific">Protopolystoma xenopodis</name>
    <dbReference type="NCBI Taxonomy" id="117903"/>
    <lineage>
        <taxon>Eukaryota</taxon>
        <taxon>Metazoa</taxon>
        <taxon>Spiralia</taxon>
        <taxon>Lophotrochozoa</taxon>
        <taxon>Platyhelminthes</taxon>
        <taxon>Monogenea</taxon>
        <taxon>Polyopisthocotylea</taxon>
        <taxon>Polystomatidea</taxon>
        <taxon>Polystomatidae</taxon>
        <taxon>Protopolystoma</taxon>
    </lineage>
</organism>
<gene>
    <name evidence="1" type="ORF">PXEA_LOCUS24052</name>
</gene>
<dbReference type="PANTHER" id="PTHR10322">
    <property type="entry name" value="DNA POLYMERASE CATALYTIC SUBUNIT"/>
    <property type="match status" value="1"/>
</dbReference>
<evidence type="ECO:0000313" key="2">
    <source>
        <dbReference type="Proteomes" id="UP000784294"/>
    </source>
</evidence>
<dbReference type="GO" id="GO:0003887">
    <property type="term" value="F:DNA-directed DNA polymerase activity"/>
    <property type="evidence" value="ECO:0007669"/>
    <property type="project" value="TreeGrafter"/>
</dbReference>
<comment type="caution">
    <text evidence="1">The sequence shown here is derived from an EMBL/GenBank/DDBJ whole genome shotgun (WGS) entry which is preliminary data.</text>
</comment>
<name>A0A3S5C285_9PLAT</name>
<dbReference type="GO" id="GO:0006297">
    <property type="term" value="P:nucleotide-excision repair, DNA gap filling"/>
    <property type="evidence" value="ECO:0007669"/>
    <property type="project" value="TreeGrafter"/>
</dbReference>
<protein>
    <submittedName>
        <fullName evidence="1">Uncharacterized protein</fullName>
    </submittedName>
</protein>
<evidence type="ECO:0000313" key="1">
    <source>
        <dbReference type="EMBL" id="VEL30612.1"/>
    </source>
</evidence>
<dbReference type="InterPro" id="IPR050240">
    <property type="entry name" value="DNA_pol_type-B"/>
</dbReference>
<sequence>MNIYFPSYSEPLVLQILFRDYKLRSYSLNAVSYHFLEEQKEDVQHNVISDLQRGNALTRRRLAVYCLKDAYLPLRLLDKLMCIVNHVEMARVTGVPITYLLTRGQQIKVNSPFCFSYLNSDTHFN</sequence>